<dbReference type="GO" id="GO:0005524">
    <property type="term" value="F:ATP binding"/>
    <property type="evidence" value="ECO:0007669"/>
    <property type="project" value="UniProtKB-KW"/>
</dbReference>
<dbReference type="InterPro" id="IPR014729">
    <property type="entry name" value="Rossmann-like_a/b/a_fold"/>
</dbReference>
<comment type="catalytic activity">
    <reaction evidence="2">
        <text>cytidine(34) in elongator tRNA(Met) + acetate + ATP = N(4)-acetylcytidine(34) in elongator tRNA(Met) + AMP + diphosphate</text>
        <dbReference type="Rhea" id="RHEA:58144"/>
        <dbReference type="Rhea" id="RHEA-COMP:10693"/>
        <dbReference type="Rhea" id="RHEA-COMP:10694"/>
        <dbReference type="ChEBI" id="CHEBI:30089"/>
        <dbReference type="ChEBI" id="CHEBI:30616"/>
        <dbReference type="ChEBI" id="CHEBI:33019"/>
        <dbReference type="ChEBI" id="CHEBI:74900"/>
        <dbReference type="ChEBI" id="CHEBI:82748"/>
        <dbReference type="ChEBI" id="CHEBI:456215"/>
    </reaction>
</comment>
<comment type="function">
    <text evidence="2">Catalyzes the formation of N(4)-acetylcytidine (ac(4)C) at the wobble position of elongator tRNA(Met), using acetate and ATP as substrates. First activates an acetate ion to form acetyladenylate (Ac-AMP) and then transfers the acetyl group to tRNA to form ac(4)C34.</text>
</comment>
<dbReference type="NCBIfam" id="NF010191">
    <property type="entry name" value="PRK13670.1"/>
    <property type="match status" value="1"/>
</dbReference>
<dbReference type="GO" id="GO:0005737">
    <property type="term" value="C:cytoplasm"/>
    <property type="evidence" value="ECO:0007669"/>
    <property type="project" value="UniProtKB-SubCell"/>
</dbReference>
<dbReference type="GO" id="GO:0016740">
    <property type="term" value="F:transferase activity"/>
    <property type="evidence" value="ECO:0007669"/>
    <property type="project" value="UniProtKB-KW"/>
</dbReference>
<dbReference type="AlphaFoldDB" id="A0A4Q0I6V8"/>
<dbReference type="EC" id="6.3.4.-" evidence="2"/>
<name>A0A4Q0I6V8_9FIRM</name>
<dbReference type="InterPro" id="IPR008513">
    <property type="entry name" value="tRNA(Met)_cyd_acetate_ligase"/>
</dbReference>
<keyword evidence="2" id="KW-0067">ATP-binding</keyword>
<dbReference type="GO" id="GO:0016879">
    <property type="term" value="F:ligase activity, forming carbon-nitrogen bonds"/>
    <property type="evidence" value="ECO:0007669"/>
    <property type="project" value="UniProtKB-UniRule"/>
</dbReference>
<comment type="similarity">
    <text evidence="2">Belongs to the TmcAL family.</text>
</comment>
<dbReference type="GO" id="GO:0006400">
    <property type="term" value="P:tRNA modification"/>
    <property type="evidence" value="ECO:0007669"/>
    <property type="project" value="UniProtKB-UniRule"/>
</dbReference>
<reference evidence="4" key="1">
    <citation type="submission" date="2018-11" db="EMBL/GenBank/DDBJ databases">
        <title>Genome sequencing of a novel mesophilic and cellulolytic organism within the genus Hungateiclostridium.</title>
        <authorList>
            <person name="Rettenmaier R."/>
            <person name="Liebl W."/>
            <person name="Zverlov V."/>
        </authorList>
    </citation>
    <scope>NUCLEOTIDE SEQUENCE [LARGE SCALE GENOMIC DNA]</scope>
    <source>
        <strain evidence="4">N2K1</strain>
    </source>
</reference>
<comment type="caution">
    <text evidence="3">The sequence shown here is derived from an EMBL/GenBank/DDBJ whole genome shotgun (WGS) entry which is preliminary data.</text>
</comment>
<keyword evidence="2" id="KW-0820">tRNA-binding</keyword>
<comment type="subcellular location">
    <subcellularLocation>
        <location evidence="2">Cytoplasm</location>
    </subcellularLocation>
</comment>
<dbReference type="OrthoDB" id="9769796at2"/>
<evidence type="ECO:0000256" key="2">
    <source>
        <dbReference type="HAMAP-Rule" id="MF_01539"/>
    </source>
</evidence>
<protein>
    <recommendedName>
        <fullName evidence="2">tRNA(Met) cytidine acetate ligase</fullName>
        <ecNumber evidence="2">6.3.4.-</ecNumber>
    </recommendedName>
</protein>
<gene>
    <name evidence="2" type="primary">tmcAL</name>
    <name evidence="3" type="ORF">EFD62_04810</name>
</gene>
<evidence type="ECO:0000256" key="1">
    <source>
        <dbReference type="ARBA" id="ARBA00022694"/>
    </source>
</evidence>
<evidence type="ECO:0000313" key="4">
    <source>
        <dbReference type="Proteomes" id="UP000289166"/>
    </source>
</evidence>
<dbReference type="PANTHER" id="PTHR37825:SF1">
    <property type="entry name" value="TRNA(MET) CYTIDINE ACETATE LIGASE"/>
    <property type="match status" value="1"/>
</dbReference>
<dbReference type="GO" id="GO:0000049">
    <property type="term" value="F:tRNA binding"/>
    <property type="evidence" value="ECO:0007669"/>
    <property type="project" value="UniProtKB-KW"/>
</dbReference>
<sequence>MKVLGLIAEYNPFHNGHLYHLEESKKISGADFVVCVMSGNFIQRGEPAIVNKWARTKMALSSGVDLVIELPITCAMASAEYFASGAVRILNDIGIVDYICFGSEHGGVAELDFIAQILVDEPEAYRAFLKEELGKGLSYPAARESALNKYAVSDALSDINISEIIGSSNNILGIEYLKALKRIKSSIMPLTIKRINNDYNTENITGSISSASSIRKYIFTGNLSSADDVLSTTLPKASIDVLFEEFHAGRGPIFKEDFYPVITSLIRKMMPEQIKDFAYVSEGLENRIKSAADAAGTYEELLEGICTRRYTKTRVQRMLMGILMGVTSKDINILSRFDSPQYARILGFNRKGKQLLSQIKKKSSIPLVLKTSDFIKSCNPVLKRKLELESLSTDLYVMCYKDSTFRKAGQEFTQNIIIM</sequence>
<evidence type="ECO:0000313" key="3">
    <source>
        <dbReference type="EMBL" id="RXE60080.1"/>
    </source>
</evidence>
<keyword evidence="2" id="KW-0694">RNA-binding</keyword>
<feature type="binding site" evidence="2">
    <location>
        <position position="102"/>
    </location>
    <ligand>
        <name>ATP</name>
        <dbReference type="ChEBI" id="CHEBI:30616"/>
    </ligand>
</feature>
<proteinExistence type="inferred from homology"/>
<dbReference type="RefSeq" id="WP_069193256.1">
    <property type="nucleotide sequence ID" value="NZ_RLII01000003.1"/>
</dbReference>
<dbReference type="SUPFAM" id="SSF52374">
    <property type="entry name" value="Nucleotidylyl transferase"/>
    <property type="match status" value="1"/>
</dbReference>
<organism evidence="3 4">
    <name type="scientific">Acetivibrio mesophilus</name>
    <dbReference type="NCBI Taxonomy" id="2487273"/>
    <lineage>
        <taxon>Bacteria</taxon>
        <taxon>Bacillati</taxon>
        <taxon>Bacillota</taxon>
        <taxon>Clostridia</taxon>
        <taxon>Eubacteriales</taxon>
        <taxon>Oscillospiraceae</taxon>
        <taxon>Acetivibrio</taxon>
    </lineage>
</organism>
<keyword evidence="2" id="KW-0963">Cytoplasm</keyword>
<dbReference type="HAMAP" id="MF_01539">
    <property type="entry name" value="TmcAL"/>
    <property type="match status" value="1"/>
</dbReference>
<dbReference type="Proteomes" id="UP000289166">
    <property type="component" value="Unassembled WGS sequence"/>
</dbReference>
<keyword evidence="2" id="KW-0547">Nucleotide-binding</keyword>
<feature type="binding site" evidence="2">
    <location>
        <position position="169"/>
    </location>
    <ligand>
        <name>ATP</name>
        <dbReference type="ChEBI" id="CHEBI:30616"/>
    </ligand>
</feature>
<dbReference type="Pfam" id="PF05636">
    <property type="entry name" value="HIGH_NTase1"/>
    <property type="match status" value="1"/>
</dbReference>
<keyword evidence="4" id="KW-1185">Reference proteome</keyword>
<feature type="binding site" evidence="2">
    <location>
        <begin position="7"/>
        <end position="20"/>
    </location>
    <ligand>
        <name>ATP</name>
        <dbReference type="ChEBI" id="CHEBI:30616"/>
    </ligand>
</feature>
<dbReference type="PANTHER" id="PTHR37825">
    <property type="entry name" value="TRNA(MET) CYTIDINE ACETATE LIGASE"/>
    <property type="match status" value="1"/>
</dbReference>
<feature type="binding site" evidence="2">
    <location>
        <begin position="194"/>
        <end position="195"/>
    </location>
    <ligand>
        <name>ATP</name>
        <dbReference type="ChEBI" id="CHEBI:30616"/>
    </ligand>
</feature>
<dbReference type="EMBL" id="RLII01000003">
    <property type="protein sequence ID" value="RXE60080.1"/>
    <property type="molecule type" value="Genomic_DNA"/>
</dbReference>
<accession>A0A4Q0I6V8</accession>
<keyword evidence="1 2" id="KW-0819">tRNA processing</keyword>
<keyword evidence="2" id="KW-0436">Ligase</keyword>
<keyword evidence="3" id="KW-0808">Transferase</keyword>
<dbReference type="Gene3D" id="3.40.50.620">
    <property type="entry name" value="HUPs"/>
    <property type="match status" value="1"/>
</dbReference>